<dbReference type="NCBIfam" id="TIGR00229">
    <property type="entry name" value="sensory_box"/>
    <property type="match status" value="2"/>
</dbReference>
<dbReference type="NCBIfam" id="TIGR00254">
    <property type="entry name" value="GGDEF"/>
    <property type="match status" value="1"/>
</dbReference>
<evidence type="ECO:0000259" key="4">
    <source>
        <dbReference type="PROSITE" id="PS50113"/>
    </source>
</evidence>
<evidence type="ECO:0000256" key="2">
    <source>
        <dbReference type="SAM" id="MobiDB-lite"/>
    </source>
</evidence>
<organism evidence="7">
    <name type="scientific">uncultured Rubrobacteraceae bacterium</name>
    <dbReference type="NCBI Taxonomy" id="349277"/>
    <lineage>
        <taxon>Bacteria</taxon>
        <taxon>Bacillati</taxon>
        <taxon>Actinomycetota</taxon>
        <taxon>Rubrobacteria</taxon>
        <taxon>Rubrobacterales</taxon>
        <taxon>Rubrobacteraceae</taxon>
        <taxon>environmental samples</taxon>
    </lineage>
</organism>
<dbReference type="PROSITE" id="PS50112">
    <property type="entry name" value="PAS"/>
    <property type="match status" value="2"/>
</dbReference>
<feature type="domain" description="PAC" evidence="4">
    <location>
        <begin position="84"/>
        <end position="138"/>
    </location>
</feature>
<dbReference type="Pfam" id="PF00563">
    <property type="entry name" value="EAL"/>
    <property type="match status" value="1"/>
</dbReference>
<dbReference type="FunFam" id="3.30.70.270:FF:000001">
    <property type="entry name" value="Diguanylate cyclase domain protein"/>
    <property type="match status" value="1"/>
</dbReference>
<dbReference type="InterPro" id="IPR000014">
    <property type="entry name" value="PAS"/>
</dbReference>
<dbReference type="InterPro" id="IPR001610">
    <property type="entry name" value="PAC"/>
</dbReference>
<dbReference type="InterPro" id="IPR013655">
    <property type="entry name" value="PAS_fold_3"/>
</dbReference>
<gene>
    <name evidence="7" type="ORF">AVDCRST_MAG25-3038</name>
</gene>
<dbReference type="SMART" id="SM00086">
    <property type="entry name" value="PAC"/>
    <property type="match status" value="2"/>
</dbReference>
<dbReference type="AlphaFoldDB" id="A0A6J4RYT6"/>
<dbReference type="PROSITE" id="PS50113">
    <property type="entry name" value="PAC"/>
    <property type="match status" value="2"/>
</dbReference>
<dbReference type="CDD" id="cd01949">
    <property type="entry name" value="GGDEF"/>
    <property type="match status" value="1"/>
</dbReference>
<dbReference type="Pfam" id="PF13426">
    <property type="entry name" value="PAS_9"/>
    <property type="match status" value="1"/>
</dbReference>
<dbReference type="PANTHER" id="PTHR44757">
    <property type="entry name" value="DIGUANYLATE CYCLASE DGCP"/>
    <property type="match status" value="1"/>
</dbReference>
<feature type="coiled-coil region" evidence="1">
    <location>
        <begin position="122"/>
        <end position="149"/>
    </location>
</feature>
<dbReference type="SUPFAM" id="SSF141868">
    <property type="entry name" value="EAL domain-like"/>
    <property type="match status" value="1"/>
</dbReference>
<dbReference type="InterPro" id="IPR052155">
    <property type="entry name" value="Biofilm_reg_signaling"/>
</dbReference>
<protein>
    <submittedName>
        <fullName evidence="7">Diguanylate cyclase/phosphodiesterase (GGDEF &amp; EAL domains) with PAS/PAC sensor(S)</fullName>
    </submittedName>
</protein>
<feature type="domain" description="EAL" evidence="5">
    <location>
        <begin position="597"/>
        <end position="847"/>
    </location>
</feature>
<name>A0A6J4RYT6_9ACTN</name>
<feature type="region of interest" description="Disordered" evidence="2">
    <location>
        <begin position="423"/>
        <end position="492"/>
    </location>
</feature>
<evidence type="ECO:0000259" key="6">
    <source>
        <dbReference type="PROSITE" id="PS50887"/>
    </source>
</evidence>
<dbReference type="PROSITE" id="PS50887">
    <property type="entry name" value="GGDEF"/>
    <property type="match status" value="1"/>
</dbReference>
<dbReference type="InterPro" id="IPR035965">
    <property type="entry name" value="PAS-like_dom_sf"/>
</dbReference>
<evidence type="ECO:0000313" key="7">
    <source>
        <dbReference type="EMBL" id="CAA9485263.1"/>
    </source>
</evidence>
<dbReference type="SMART" id="SM00091">
    <property type="entry name" value="PAS"/>
    <property type="match status" value="2"/>
</dbReference>
<feature type="domain" description="GGDEF" evidence="6">
    <location>
        <begin position="299"/>
        <end position="432"/>
    </location>
</feature>
<dbReference type="SMART" id="SM00052">
    <property type="entry name" value="EAL"/>
    <property type="match status" value="1"/>
</dbReference>
<sequence length="847" mass="93435">MPGDEREGQGRRLLGLAVEASSNGIVLTDATRYDNPIIYVNPAFERITGYPASEVLGRNCRFLRDPQEAQPTLDLLRAAVEEGREWTGILRNYRKNGTPFWNELHLAPVRDAEGRLTNYIGIQEDVTARKEAEEALKESEERYEVAIRGSNDGIWDWDLTTDEVHYSPRWKEMLGYEDHELESGFDSWRDRIHPEDRERVMATMRGYLEGRTDHYELEHRLLHRDGSYRWILTRGASVRGADGAPYRLAGSHTDVTGRKELEERLEHRAFHDGLTGLPNRALFTERLEHALARAGRRENPVAVLFLDLDGFKEINDELGHEAGDRVLVEVARRLKENARPGDTVARLGGDEFTVLLEDTQGAEDAARVAERISGKLSPPIRLEGVEVSVSASIGVALGDPARVRPQDLVREADNAMYRSKGRGKGLYEVHGTGKSAPLRPTAPGSSAIGTAAAEDPAGCTSGGASACAPSSQRSGTPPARGRTAGSKGFENGSCSRCETLPEKLAGPGRLYLWLPLDHTMTKAYHHLRAEGWTVESARDYSVVVRLDDGRLTDLVSSLSAVLSGQEAEDTRALFKPGGDGLTVSDIPRAQPLNRLSSLGNSDWLLDMLSEGRLTSFFQPIVSVGAPHEIFAQECLLRGIDEEGGLVTPGRIFGAAKNSRMLFQTDLAARRTAIREATLHGVTSNLFINFTPAAVYDPVFCLRSTVEAVREAGLSPERIVFEVTETEEAKDVDHLKNIAAFYREKGFRVALDDVGSGYSSLNMIHRLRPDFIKLDMQLVRGVDQDPYKALVAGKVLEMARGLDVETIVEGVETEGELAWAREKGATFAQGYLFSKPMSPPLRTLSTAR</sequence>
<dbReference type="Gene3D" id="2.10.70.100">
    <property type="match status" value="1"/>
</dbReference>
<dbReference type="Gene3D" id="3.30.70.270">
    <property type="match status" value="1"/>
</dbReference>
<feature type="compositionally biased region" description="Low complexity" evidence="2">
    <location>
        <begin position="456"/>
        <end position="471"/>
    </location>
</feature>
<dbReference type="EMBL" id="CADCVI010000203">
    <property type="protein sequence ID" value="CAA9485263.1"/>
    <property type="molecule type" value="Genomic_DNA"/>
</dbReference>
<dbReference type="InterPro" id="IPR035919">
    <property type="entry name" value="EAL_sf"/>
</dbReference>
<dbReference type="CDD" id="cd00130">
    <property type="entry name" value="PAS"/>
    <property type="match status" value="2"/>
</dbReference>
<dbReference type="PANTHER" id="PTHR44757:SF2">
    <property type="entry name" value="BIOFILM ARCHITECTURE MAINTENANCE PROTEIN MBAA"/>
    <property type="match status" value="1"/>
</dbReference>
<evidence type="ECO:0000259" key="5">
    <source>
        <dbReference type="PROSITE" id="PS50883"/>
    </source>
</evidence>
<dbReference type="InterPro" id="IPR001633">
    <property type="entry name" value="EAL_dom"/>
</dbReference>
<reference evidence="7" key="1">
    <citation type="submission" date="2020-02" db="EMBL/GenBank/DDBJ databases">
        <authorList>
            <person name="Meier V. D."/>
        </authorList>
    </citation>
    <scope>NUCLEOTIDE SEQUENCE</scope>
    <source>
        <strain evidence="7">AVDCRST_MAG25</strain>
    </source>
</reference>
<dbReference type="SMART" id="SM00267">
    <property type="entry name" value="GGDEF"/>
    <property type="match status" value="1"/>
</dbReference>
<dbReference type="InterPro" id="IPR029787">
    <property type="entry name" value="Nucleotide_cyclase"/>
</dbReference>
<dbReference type="Pfam" id="PF00990">
    <property type="entry name" value="GGDEF"/>
    <property type="match status" value="1"/>
</dbReference>
<dbReference type="Pfam" id="PF08447">
    <property type="entry name" value="PAS_3"/>
    <property type="match status" value="1"/>
</dbReference>
<keyword evidence="1" id="KW-0175">Coiled coil</keyword>
<accession>A0A6J4RYT6</accession>
<feature type="domain" description="PAS" evidence="3">
    <location>
        <begin position="139"/>
        <end position="211"/>
    </location>
</feature>
<feature type="domain" description="PAC" evidence="4">
    <location>
        <begin position="215"/>
        <end position="267"/>
    </location>
</feature>
<feature type="domain" description="PAS" evidence="3">
    <location>
        <begin position="10"/>
        <end position="83"/>
    </location>
</feature>
<dbReference type="CDD" id="cd01948">
    <property type="entry name" value="EAL"/>
    <property type="match status" value="1"/>
</dbReference>
<dbReference type="PROSITE" id="PS50883">
    <property type="entry name" value="EAL"/>
    <property type="match status" value="1"/>
</dbReference>
<dbReference type="Gene3D" id="3.30.450.20">
    <property type="entry name" value="PAS domain"/>
    <property type="match status" value="2"/>
</dbReference>
<dbReference type="InterPro" id="IPR000700">
    <property type="entry name" value="PAS-assoc_C"/>
</dbReference>
<proteinExistence type="predicted"/>
<dbReference type="InterPro" id="IPR000160">
    <property type="entry name" value="GGDEF_dom"/>
</dbReference>
<dbReference type="InterPro" id="IPR043128">
    <property type="entry name" value="Rev_trsase/Diguanyl_cyclase"/>
</dbReference>
<dbReference type="Gene3D" id="3.20.20.450">
    <property type="entry name" value="EAL domain"/>
    <property type="match status" value="1"/>
</dbReference>
<dbReference type="SUPFAM" id="SSF55073">
    <property type="entry name" value="Nucleotide cyclase"/>
    <property type="match status" value="1"/>
</dbReference>
<evidence type="ECO:0000256" key="1">
    <source>
        <dbReference type="SAM" id="Coils"/>
    </source>
</evidence>
<dbReference type="SUPFAM" id="SSF55785">
    <property type="entry name" value="PYP-like sensor domain (PAS domain)"/>
    <property type="match status" value="2"/>
</dbReference>
<evidence type="ECO:0000259" key="3">
    <source>
        <dbReference type="PROSITE" id="PS50112"/>
    </source>
</evidence>